<dbReference type="GeneID" id="27320648"/>
<dbReference type="STRING" id="212818.A0A0D1ZMD2"/>
<evidence type="ECO:0000313" key="3">
    <source>
        <dbReference type="Proteomes" id="UP000054302"/>
    </source>
</evidence>
<dbReference type="RefSeq" id="XP_016226688.1">
    <property type="nucleotide sequence ID" value="XM_016367170.1"/>
</dbReference>
<dbReference type="HOGENOM" id="CLU_094640_0_0_1"/>
<dbReference type="OMA" id="MWRSARN"/>
<dbReference type="OrthoDB" id="9975758at2759"/>
<evidence type="ECO:0008006" key="4">
    <source>
        <dbReference type="Google" id="ProtNLM"/>
    </source>
</evidence>
<dbReference type="AlphaFoldDB" id="A0A0D1ZMD2"/>
<feature type="compositionally biased region" description="Low complexity" evidence="1">
    <location>
        <begin position="1"/>
        <end position="15"/>
    </location>
</feature>
<evidence type="ECO:0000313" key="2">
    <source>
        <dbReference type="EMBL" id="KIV95114.1"/>
    </source>
</evidence>
<sequence length="217" mass="24298">MASHTTSTTQSTILTNGHGHVQTGTAVGEPGTTTRKNTERTGLNFRPPCTLISQPSDFTAPTVEFLQGRWHVTHSTLPMWKTNRNVTITYRSLPNNAEVLDDLVEYQPVTSDKRKRIEGVDTPDAEMLGAYSWRGRGFLKLASSHWQILGYGDEDGGWVVTYFQKTLFTPAGIDLYARRKGGLSDELLEQIRGEISAINDKNVTRLADLLFPIHHNW</sequence>
<dbReference type="Proteomes" id="UP000054302">
    <property type="component" value="Unassembled WGS sequence"/>
</dbReference>
<evidence type="ECO:0000256" key="1">
    <source>
        <dbReference type="SAM" id="MobiDB-lite"/>
    </source>
</evidence>
<dbReference type="EMBL" id="KN847521">
    <property type="protein sequence ID" value="KIV95114.1"/>
    <property type="molecule type" value="Genomic_DNA"/>
</dbReference>
<accession>A0A0D1ZMD2</accession>
<dbReference type="VEuPathDB" id="FungiDB:PV10_02803"/>
<name>A0A0D1ZMD2_EXOME</name>
<organism evidence="2 3">
    <name type="scientific">Exophiala mesophila</name>
    <name type="common">Black yeast-like fungus</name>
    <dbReference type="NCBI Taxonomy" id="212818"/>
    <lineage>
        <taxon>Eukaryota</taxon>
        <taxon>Fungi</taxon>
        <taxon>Dikarya</taxon>
        <taxon>Ascomycota</taxon>
        <taxon>Pezizomycotina</taxon>
        <taxon>Eurotiomycetes</taxon>
        <taxon>Chaetothyriomycetidae</taxon>
        <taxon>Chaetothyriales</taxon>
        <taxon>Herpotrichiellaceae</taxon>
        <taxon>Exophiala</taxon>
    </lineage>
</organism>
<protein>
    <recommendedName>
        <fullName evidence="4">Lipocalin-like domain-containing protein</fullName>
    </recommendedName>
</protein>
<reference evidence="2 3" key="1">
    <citation type="submission" date="2015-01" db="EMBL/GenBank/DDBJ databases">
        <title>The Genome Sequence of Exophiala mesophila CBS40295.</title>
        <authorList>
            <consortium name="The Broad Institute Genomics Platform"/>
            <person name="Cuomo C."/>
            <person name="de Hoog S."/>
            <person name="Gorbushina A."/>
            <person name="Stielow B."/>
            <person name="Teixiera M."/>
            <person name="Abouelleil A."/>
            <person name="Chapman S.B."/>
            <person name="Priest M."/>
            <person name="Young S.K."/>
            <person name="Wortman J."/>
            <person name="Nusbaum C."/>
            <person name="Birren B."/>
        </authorList>
    </citation>
    <scope>NUCLEOTIDE SEQUENCE [LARGE SCALE GENOMIC DNA]</scope>
    <source>
        <strain evidence="2 3">CBS 40295</strain>
    </source>
</reference>
<keyword evidence="3" id="KW-1185">Reference proteome</keyword>
<feature type="region of interest" description="Disordered" evidence="1">
    <location>
        <begin position="1"/>
        <end position="48"/>
    </location>
</feature>
<gene>
    <name evidence="2" type="ORF">PV10_02803</name>
</gene>
<proteinExistence type="predicted"/>